<accession>A0A4R5NT17</accession>
<dbReference type="STRING" id="1122149.FD44_GL001276"/>
<keyword evidence="3 15" id="KW-0547">Nucleotide-binding</keyword>
<evidence type="ECO:0000256" key="6">
    <source>
        <dbReference type="ARBA" id="ARBA00022806"/>
    </source>
</evidence>
<dbReference type="Pfam" id="PF17191">
    <property type="entry name" value="RecG_wedge"/>
    <property type="match status" value="1"/>
</dbReference>
<comment type="caution">
    <text evidence="18">The sequence shown here is derived from an EMBL/GenBank/DDBJ whole genome shotgun (WGS) entry which is preliminary data.</text>
</comment>
<keyword evidence="9 15" id="KW-0233">DNA recombination</keyword>
<reference evidence="18 19" key="1">
    <citation type="journal article" date="2019" name="Appl. Microbiol. Biotechnol.">
        <title>Uncovering carbohydrate metabolism through a genotype-phenotype association study of 56 lactic acid bacteria genomes.</title>
        <authorList>
            <person name="Buron-Moles G."/>
            <person name="Chailyan A."/>
            <person name="Dolejs I."/>
            <person name="Forster J."/>
            <person name="Miks M.H."/>
        </authorList>
    </citation>
    <scope>NUCLEOTIDE SEQUENCE [LARGE SCALE GENOMIC DNA]</scope>
    <source>
        <strain evidence="18 19">ATCC 49373</strain>
    </source>
</reference>
<dbReference type="Gene3D" id="3.40.50.300">
    <property type="entry name" value="P-loop containing nucleotide triphosphate hydrolases"/>
    <property type="match status" value="2"/>
</dbReference>
<dbReference type="EC" id="5.6.2.4" evidence="13 15"/>
<keyword evidence="19" id="KW-1185">Reference proteome</keyword>
<dbReference type="GO" id="GO:0006281">
    <property type="term" value="P:DNA repair"/>
    <property type="evidence" value="ECO:0007669"/>
    <property type="project" value="UniProtKB-UniRule"/>
</dbReference>
<dbReference type="InterPro" id="IPR045562">
    <property type="entry name" value="RecG_dom3_C"/>
</dbReference>
<dbReference type="NCBIfam" id="NF008168">
    <property type="entry name" value="PRK10917.2-2"/>
    <property type="match status" value="1"/>
</dbReference>
<dbReference type="PANTHER" id="PTHR47964">
    <property type="entry name" value="ATP-DEPENDENT DNA HELICASE HOMOLOG RECG, CHLOROPLASTIC"/>
    <property type="match status" value="1"/>
</dbReference>
<dbReference type="Proteomes" id="UP000294854">
    <property type="component" value="Unassembled WGS sequence"/>
</dbReference>
<comment type="function">
    <text evidence="15">Plays a critical role in recombination and DNA repair. Helps process Holliday junction intermediates to mature products by catalyzing branch migration. Has replication fork regression activity, unwinds stalled or blocked replication forks to make a HJ that can be resolved. Has a DNA unwinding activity characteristic of a DNA helicase with 3'-5' polarity.</text>
</comment>
<evidence type="ECO:0000313" key="18">
    <source>
        <dbReference type="EMBL" id="TDG80393.1"/>
    </source>
</evidence>
<evidence type="ECO:0000256" key="13">
    <source>
        <dbReference type="ARBA" id="ARBA00034808"/>
    </source>
</evidence>
<evidence type="ECO:0000259" key="16">
    <source>
        <dbReference type="PROSITE" id="PS51192"/>
    </source>
</evidence>
<dbReference type="NCBIfam" id="NF008165">
    <property type="entry name" value="PRK10917.1-3"/>
    <property type="match status" value="1"/>
</dbReference>
<evidence type="ECO:0000256" key="4">
    <source>
        <dbReference type="ARBA" id="ARBA00022763"/>
    </source>
</evidence>
<dbReference type="PROSITE" id="PS51194">
    <property type="entry name" value="HELICASE_CTER"/>
    <property type="match status" value="1"/>
</dbReference>
<name>A0A4R5NT17_9LACO</name>
<dbReference type="InterPro" id="IPR033454">
    <property type="entry name" value="RecG_wedge"/>
</dbReference>
<feature type="domain" description="Helicase ATP-binding" evidence="16">
    <location>
        <begin position="264"/>
        <end position="425"/>
    </location>
</feature>
<dbReference type="Gene3D" id="2.40.50.140">
    <property type="entry name" value="Nucleic acid-binding proteins"/>
    <property type="match status" value="1"/>
</dbReference>
<keyword evidence="7 15" id="KW-0067">ATP-binding</keyword>
<protein>
    <recommendedName>
        <fullName evidence="2 15">ATP-dependent DNA helicase RecG</fullName>
        <ecNumber evidence="13 15">5.6.2.4</ecNumber>
    </recommendedName>
</protein>
<dbReference type="EMBL" id="PUFO01000010">
    <property type="protein sequence ID" value="TDG80393.1"/>
    <property type="molecule type" value="Genomic_DNA"/>
</dbReference>
<dbReference type="CDD" id="cd17992">
    <property type="entry name" value="DEXHc_RecG"/>
    <property type="match status" value="1"/>
</dbReference>
<dbReference type="GO" id="GO:0043138">
    <property type="term" value="F:3'-5' DNA helicase activity"/>
    <property type="evidence" value="ECO:0007669"/>
    <property type="project" value="UniProtKB-EC"/>
</dbReference>
<evidence type="ECO:0000256" key="15">
    <source>
        <dbReference type="RuleBase" id="RU363016"/>
    </source>
</evidence>
<keyword evidence="6 15" id="KW-0347">Helicase</keyword>
<evidence type="ECO:0000256" key="8">
    <source>
        <dbReference type="ARBA" id="ARBA00023125"/>
    </source>
</evidence>
<evidence type="ECO:0000256" key="10">
    <source>
        <dbReference type="ARBA" id="ARBA00023204"/>
    </source>
</evidence>
<dbReference type="GO" id="GO:0003677">
    <property type="term" value="F:DNA binding"/>
    <property type="evidence" value="ECO:0007669"/>
    <property type="project" value="UniProtKB-KW"/>
</dbReference>
<keyword evidence="4 15" id="KW-0227">DNA damage</keyword>
<gene>
    <name evidence="18" type="ORF">C5L31_000759</name>
</gene>
<dbReference type="InterPro" id="IPR047112">
    <property type="entry name" value="RecG/Mfd"/>
</dbReference>
<keyword evidence="10 15" id="KW-0234">DNA repair</keyword>
<evidence type="ECO:0000256" key="11">
    <source>
        <dbReference type="ARBA" id="ARBA00023235"/>
    </source>
</evidence>
<dbReference type="InterPro" id="IPR014001">
    <property type="entry name" value="Helicase_ATP-bd"/>
</dbReference>
<dbReference type="NCBIfam" id="TIGR00643">
    <property type="entry name" value="recG"/>
    <property type="match status" value="1"/>
</dbReference>
<dbReference type="GO" id="GO:0006310">
    <property type="term" value="P:DNA recombination"/>
    <property type="evidence" value="ECO:0007669"/>
    <property type="project" value="UniProtKB-UniRule"/>
</dbReference>
<dbReference type="GO" id="GO:0005524">
    <property type="term" value="F:ATP binding"/>
    <property type="evidence" value="ECO:0007669"/>
    <property type="project" value="UniProtKB-KW"/>
</dbReference>
<dbReference type="SUPFAM" id="SSF52540">
    <property type="entry name" value="P-loop containing nucleoside triphosphate hydrolases"/>
    <property type="match status" value="2"/>
</dbReference>
<dbReference type="SMART" id="SM00487">
    <property type="entry name" value="DEXDc"/>
    <property type="match status" value="1"/>
</dbReference>
<dbReference type="InterPro" id="IPR004609">
    <property type="entry name" value="ATP-dep_DNA_helicase_RecG"/>
</dbReference>
<keyword evidence="5 15" id="KW-0378">Hydrolase</keyword>
<dbReference type="Pfam" id="PF00271">
    <property type="entry name" value="Helicase_C"/>
    <property type="match status" value="1"/>
</dbReference>
<dbReference type="AlphaFoldDB" id="A0A4R5NT17"/>
<comment type="catalytic activity">
    <reaction evidence="12 15">
        <text>Couples ATP hydrolysis with the unwinding of duplex DNA by translocating in the 3'-5' direction.</text>
        <dbReference type="EC" id="5.6.2.4"/>
    </reaction>
</comment>
<dbReference type="GO" id="GO:0016887">
    <property type="term" value="F:ATP hydrolysis activity"/>
    <property type="evidence" value="ECO:0007669"/>
    <property type="project" value="RHEA"/>
</dbReference>
<evidence type="ECO:0000256" key="3">
    <source>
        <dbReference type="ARBA" id="ARBA00022741"/>
    </source>
</evidence>
<feature type="domain" description="Helicase C-terminal" evidence="17">
    <location>
        <begin position="444"/>
        <end position="604"/>
    </location>
</feature>
<dbReference type="PROSITE" id="PS51192">
    <property type="entry name" value="HELICASE_ATP_BIND_1"/>
    <property type="match status" value="1"/>
</dbReference>
<evidence type="ECO:0000256" key="5">
    <source>
        <dbReference type="ARBA" id="ARBA00022801"/>
    </source>
</evidence>
<dbReference type="Pfam" id="PF19833">
    <property type="entry name" value="RecG_dom3_C"/>
    <property type="match status" value="1"/>
</dbReference>
<dbReference type="SUPFAM" id="SSF50249">
    <property type="entry name" value="Nucleic acid-binding proteins"/>
    <property type="match status" value="1"/>
</dbReference>
<keyword evidence="8" id="KW-0238">DNA-binding</keyword>
<dbReference type="InterPro" id="IPR011545">
    <property type="entry name" value="DEAD/DEAH_box_helicase_dom"/>
</dbReference>
<dbReference type="PANTHER" id="PTHR47964:SF1">
    <property type="entry name" value="ATP-DEPENDENT DNA HELICASE HOMOLOG RECG, CHLOROPLASTIC"/>
    <property type="match status" value="1"/>
</dbReference>
<dbReference type="InterPro" id="IPR001650">
    <property type="entry name" value="Helicase_C-like"/>
</dbReference>
<dbReference type="Pfam" id="PF00270">
    <property type="entry name" value="DEAD"/>
    <property type="match status" value="1"/>
</dbReference>
<comment type="catalytic activity">
    <reaction evidence="14 15">
        <text>ATP + H2O = ADP + phosphate + H(+)</text>
        <dbReference type="Rhea" id="RHEA:13065"/>
        <dbReference type="ChEBI" id="CHEBI:15377"/>
        <dbReference type="ChEBI" id="CHEBI:15378"/>
        <dbReference type="ChEBI" id="CHEBI:30616"/>
        <dbReference type="ChEBI" id="CHEBI:43474"/>
        <dbReference type="ChEBI" id="CHEBI:456216"/>
        <dbReference type="EC" id="5.6.2.4"/>
    </reaction>
</comment>
<dbReference type="InterPro" id="IPR012340">
    <property type="entry name" value="NA-bd_OB-fold"/>
</dbReference>
<evidence type="ECO:0000256" key="7">
    <source>
        <dbReference type="ARBA" id="ARBA00022840"/>
    </source>
</evidence>
<evidence type="ECO:0000256" key="14">
    <source>
        <dbReference type="ARBA" id="ARBA00048988"/>
    </source>
</evidence>
<proteinExistence type="inferred from homology"/>
<evidence type="ECO:0000256" key="2">
    <source>
        <dbReference type="ARBA" id="ARBA00017846"/>
    </source>
</evidence>
<evidence type="ECO:0000313" key="19">
    <source>
        <dbReference type="Proteomes" id="UP000294854"/>
    </source>
</evidence>
<dbReference type="InterPro" id="IPR027417">
    <property type="entry name" value="P-loop_NTPase"/>
</dbReference>
<evidence type="ECO:0000256" key="1">
    <source>
        <dbReference type="ARBA" id="ARBA00007504"/>
    </source>
</evidence>
<comment type="similarity">
    <text evidence="1 15">Belongs to the helicase family. RecG subfamily.</text>
</comment>
<keyword evidence="11" id="KW-0413">Isomerase</keyword>
<organism evidence="18 19">
    <name type="scientific">Secundilactobacillus malefermentans</name>
    <dbReference type="NCBI Taxonomy" id="176292"/>
    <lineage>
        <taxon>Bacteria</taxon>
        <taxon>Bacillati</taxon>
        <taxon>Bacillota</taxon>
        <taxon>Bacilli</taxon>
        <taxon>Lactobacillales</taxon>
        <taxon>Lactobacillaceae</taxon>
        <taxon>Secundilactobacillus</taxon>
    </lineage>
</organism>
<evidence type="ECO:0000256" key="12">
    <source>
        <dbReference type="ARBA" id="ARBA00034617"/>
    </source>
</evidence>
<dbReference type="CDD" id="cd04488">
    <property type="entry name" value="RecG_wedge_OBF"/>
    <property type="match status" value="1"/>
</dbReference>
<dbReference type="SMART" id="SM00490">
    <property type="entry name" value="HELICc"/>
    <property type="match status" value="1"/>
</dbReference>
<evidence type="ECO:0000256" key="9">
    <source>
        <dbReference type="ARBA" id="ARBA00023172"/>
    </source>
</evidence>
<evidence type="ECO:0000259" key="17">
    <source>
        <dbReference type="PROSITE" id="PS51194"/>
    </source>
</evidence>
<sequence>MALSDSVQVLPSVGPKRLEALQDLGISTIEDLLTYFPYRYDDLKSKELAEIQNDEKVTLSGTVASEPVVSYFGRHRNRLVFRLLIKNDVVPVTFFNQPWLDKQVVVGEEIAVYGRFDGNKKTLSGMKIIKAAEGMDSIYPASKSIRQSTIRNLIEVAWDKYQNEIQTIIPSAIRQRYKLMDRKLMIHDMHFPDGQYAAKLARRTAKFEEFFIFQMRLQLVKQADRLEDGLSIDYKISELTDLIASLPFELTDAQKRVVNEICVDLKRPTHMNRLLQGDVGSGKTIVAALAVYATITAGYQTALMAPTEILAEQHAENLQKTFKDFPVNIVLLTGSTKVAVRKQILPRIKNGEVNLIIGTHALIQDEVQYHKLGLVIIDEQHRFGVHQRQILREKGERPNVLAMTATPIPRTLQITSYGEMDISVIDELPAGRKKIKTTWLRSNETDKALRFVRDQLTLGRQIYVVTPLIEESEVMDMRNAQAIYDRLRTDFEPAYKVGLLNGRMKSNEKEDVMRAFKANEFQVLVATTVIEVGVDVPNATVMMIYDADHFGLAQLHQLRGRVGRSNLASYCLLIADPKNQQAIERMEVMTKTNDGFVLSQRDLELRGSGDILGNKQSGLPEFNVGDPVADLKMLSIAQEEANEITDDENWEREPDNQVLGNYLNENWKGHMAFD</sequence>